<protein>
    <submittedName>
        <fullName evidence="4">Uncharacterized protein</fullName>
    </submittedName>
</protein>
<feature type="non-terminal residue" evidence="4">
    <location>
        <position position="1"/>
    </location>
</feature>
<dbReference type="EMBL" id="UINC01223395">
    <property type="protein sequence ID" value="SVE52578.1"/>
    <property type="molecule type" value="Genomic_DNA"/>
</dbReference>
<evidence type="ECO:0000256" key="2">
    <source>
        <dbReference type="SAM" id="MobiDB-lite"/>
    </source>
</evidence>
<sequence length="213" mass="23774">VKKRKRDEGGSLDSLLDTMTTVVGILIILLIVVQLGADSAVKRIVEEKKEENSKELMELAMRQFEDQRNTLLEEKKKLELGIAAKNKQDQKLVSEIANLEKKLSDLQSSVPKSLENAVTLEKKKKTLEDEKKTVEVKLKRIKGLLAKAPKPTAASLSKDVNLPDPKPAPPKAKPFRFLCREGKIYPLDDLALRKHAENAVAQSGIKPNKDGEY</sequence>
<feature type="transmembrane region" description="Helical" evidence="3">
    <location>
        <begin position="12"/>
        <end position="33"/>
    </location>
</feature>
<keyword evidence="3" id="KW-0472">Membrane</keyword>
<organism evidence="4">
    <name type="scientific">marine metagenome</name>
    <dbReference type="NCBI Taxonomy" id="408172"/>
    <lineage>
        <taxon>unclassified sequences</taxon>
        <taxon>metagenomes</taxon>
        <taxon>ecological metagenomes</taxon>
    </lineage>
</organism>
<proteinExistence type="predicted"/>
<feature type="region of interest" description="Disordered" evidence="2">
    <location>
        <begin position="150"/>
        <end position="174"/>
    </location>
</feature>
<evidence type="ECO:0000256" key="1">
    <source>
        <dbReference type="SAM" id="Coils"/>
    </source>
</evidence>
<dbReference type="AlphaFoldDB" id="A0A383E901"/>
<feature type="non-terminal residue" evidence="4">
    <location>
        <position position="213"/>
    </location>
</feature>
<feature type="coiled-coil region" evidence="1">
    <location>
        <begin position="54"/>
        <end position="144"/>
    </location>
</feature>
<evidence type="ECO:0000313" key="4">
    <source>
        <dbReference type="EMBL" id="SVE52578.1"/>
    </source>
</evidence>
<evidence type="ECO:0000256" key="3">
    <source>
        <dbReference type="SAM" id="Phobius"/>
    </source>
</evidence>
<name>A0A383E901_9ZZZZ</name>
<keyword evidence="3" id="KW-1133">Transmembrane helix</keyword>
<reference evidence="4" key="1">
    <citation type="submission" date="2018-05" db="EMBL/GenBank/DDBJ databases">
        <authorList>
            <person name="Lanie J.A."/>
            <person name="Ng W.-L."/>
            <person name="Kazmierczak K.M."/>
            <person name="Andrzejewski T.M."/>
            <person name="Davidsen T.M."/>
            <person name="Wayne K.J."/>
            <person name="Tettelin H."/>
            <person name="Glass J.I."/>
            <person name="Rusch D."/>
            <person name="Podicherti R."/>
            <person name="Tsui H.-C.T."/>
            <person name="Winkler M.E."/>
        </authorList>
    </citation>
    <scope>NUCLEOTIDE SEQUENCE</scope>
</reference>
<keyword evidence="3" id="KW-0812">Transmembrane</keyword>
<gene>
    <name evidence="4" type="ORF">METZ01_LOCUS505432</name>
</gene>
<keyword evidence="1" id="KW-0175">Coiled coil</keyword>
<accession>A0A383E901</accession>